<accession>A0A517VXH6</accession>
<keyword evidence="1" id="KW-0732">Signal</keyword>
<proteinExistence type="predicted"/>
<evidence type="ECO:0000256" key="1">
    <source>
        <dbReference type="SAM" id="SignalP"/>
    </source>
</evidence>
<dbReference type="Proteomes" id="UP000318704">
    <property type="component" value="Chromosome"/>
</dbReference>
<dbReference type="AlphaFoldDB" id="A0A517VXH6"/>
<name>A0A517VXH6_9PLAN</name>
<dbReference type="EMBL" id="CP037920">
    <property type="protein sequence ID" value="QDT97707.1"/>
    <property type="molecule type" value="Genomic_DNA"/>
</dbReference>
<reference evidence="2 3" key="1">
    <citation type="submission" date="2019-03" db="EMBL/GenBank/DDBJ databases">
        <title>Deep-cultivation of Planctomycetes and their phenomic and genomic characterization uncovers novel biology.</title>
        <authorList>
            <person name="Wiegand S."/>
            <person name="Jogler M."/>
            <person name="Boedeker C."/>
            <person name="Pinto D."/>
            <person name="Vollmers J."/>
            <person name="Rivas-Marin E."/>
            <person name="Kohn T."/>
            <person name="Peeters S.H."/>
            <person name="Heuer A."/>
            <person name="Rast P."/>
            <person name="Oberbeckmann S."/>
            <person name="Bunk B."/>
            <person name="Jeske O."/>
            <person name="Meyerdierks A."/>
            <person name="Storesund J.E."/>
            <person name="Kallscheuer N."/>
            <person name="Luecker S."/>
            <person name="Lage O.M."/>
            <person name="Pohl T."/>
            <person name="Merkel B.J."/>
            <person name="Hornburger P."/>
            <person name="Mueller R.-W."/>
            <person name="Bruemmer F."/>
            <person name="Labrenz M."/>
            <person name="Spormann A.M."/>
            <person name="Op den Camp H."/>
            <person name="Overmann J."/>
            <person name="Amann R."/>
            <person name="Jetten M.S.M."/>
            <person name="Mascher T."/>
            <person name="Medema M.H."/>
            <person name="Devos D.P."/>
            <person name="Kaster A.-K."/>
            <person name="Ovreas L."/>
            <person name="Rohde M."/>
            <person name="Galperin M.Y."/>
            <person name="Jogler C."/>
        </authorList>
    </citation>
    <scope>NUCLEOTIDE SEQUENCE [LARGE SCALE GENOMIC DNA]</scope>
    <source>
        <strain evidence="2 3">V144</strain>
    </source>
</reference>
<dbReference type="KEGG" id="gaw:V144x_31880"/>
<feature type="signal peptide" evidence="1">
    <location>
        <begin position="1"/>
        <end position="22"/>
    </location>
</feature>
<dbReference type="RefSeq" id="WP_144986010.1">
    <property type="nucleotide sequence ID" value="NZ_CP037920.1"/>
</dbReference>
<protein>
    <submittedName>
        <fullName evidence="2">Uncharacterized protein</fullName>
    </submittedName>
</protein>
<evidence type="ECO:0000313" key="3">
    <source>
        <dbReference type="Proteomes" id="UP000318704"/>
    </source>
</evidence>
<feature type="chain" id="PRO_5021954706" evidence="1">
    <location>
        <begin position="23"/>
        <end position="123"/>
    </location>
</feature>
<gene>
    <name evidence="2" type="ORF">V144x_31880</name>
</gene>
<sequence precursor="true">MSKTVFLGISLIMLGTTIAAFGADLQNSECKPVGSFQCHHQGERKCKRLENENGNCGGSCYECLGSTTYPPKMCFYKEGETCPPLAPVNCGDKHPGTCKKLGMDCLCEFNITVKDGTCNFSSC</sequence>
<evidence type="ECO:0000313" key="2">
    <source>
        <dbReference type="EMBL" id="QDT97707.1"/>
    </source>
</evidence>
<organism evidence="2 3">
    <name type="scientific">Gimesia aquarii</name>
    <dbReference type="NCBI Taxonomy" id="2527964"/>
    <lineage>
        <taxon>Bacteria</taxon>
        <taxon>Pseudomonadati</taxon>
        <taxon>Planctomycetota</taxon>
        <taxon>Planctomycetia</taxon>
        <taxon>Planctomycetales</taxon>
        <taxon>Planctomycetaceae</taxon>
        <taxon>Gimesia</taxon>
    </lineage>
</organism>